<dbReference type="CDD" id="cd07197">
    <property type="entry name" value="nitrilase"/>
    <property type="match status" value="1"/>
</dbReference>
<proteinExistence type="predicted"/>
<dbReference type="Pfam" id="PF00795">
    <property type="entry name" value="CN_hydrolase"/>
    <property type="match status" value="1"/>
</dbReference>
<dbReference type="InterPro" id="IPR036526">
    <property type="entry name" value="C-N_Hydrolase_sf"/>
</dbReference>
<accession>A0ABU0CQK0</accession>
<dbReference type="RefSeq" id="WP_307337397.1">
    <property type="nucleotide sequence ID" value="NZ_JAUSUQ010000004.1"/>
</dbReference>
<dbReference type="PANTHER" id="PTHR43674:SF2">
    <property type="entry name" value="BETA-UREIDOPROPIONASE"/>
    <property type="match status" value="1"/>
</dbReference>
<feature type="domain" description="CN hydrolase" evidence="2">
    <location>
        <begin position="4"/>
        <end position="243"/>
    </location>
</feature>
<keyword evidence="4" id="KW-1185">Reference proteome</keyword>
<dbReference type="Proteomes" id="UP001232445">
    <property type="component" value="Unassembled WGS sequence"/>
</dbReference>
<sequence>MSQLTIGVVQMDCTLKDKESNLSKAERYFDQVGAEVDLVCYPELFTTGYHLELISKDFYELAETIPGPTTERLAQKALEWETAVVANIVERDELQEGVLYDTTFVLNGKGEYIGKYRKVHLYPTEHQFFRSGSTFPVFDVLGIRLGTATCYDHAFGEIFRILALQGAQLIVIPSAVPKNYEYLLHLRTRARAQDNQLFTVAVNRVGTEQNITYCGHSMVVNPRGEVLAQAGDGEEVLVTAIDLSQILTERQQEPVLRSRRPELYKKWGL</sequence>
<evidence type="ECO:0000313" key="3">
    <source>
        <dbReference type="EMBL" id="MDQ0338675.1"/>
    </source>
</evidence>
<evidence type="ECO:0000313" key="4">
    <source>
        <dbReference type="Proteomes" id="UP001232445"/>
    </source>
</evidence>
<protein>
    <submittedName>
        <fullName evidence="3">Amidohydrolase</fullName>
    </submittedName>
</protein>
<name>A0ABU0CQK0_9BACI</name>
<organism evidence="3 4">
    <name type="scientific">Caldalkalibacillus uzonensis</name>
    <dbReference type="NCBI Taxonomy" id="353224"/>
    <lineage>
        <taxon>Bacteria</taxon>
        <taxon>Bacillati</taxon>
        <taxon>Bacillota</taxon>
        <taxon>Bacilli</taxon>
        <taxon>Bacillales</taxon>
        <taxon>Bacillaceae</taxon>
        <taxon>Caldalkalibacillus</taxon>
    </lineage>
</organism>
<evidence type="ECO:0000256" key="1">
    <source>
        <dbReference type="ARBA" id="ARBA00022801"/>
    </source>
</evidence>
<dbReference type="InterPro" id="IPR050345">
    <property type="entry name" value="Aliph_Amidase/BUP"/>
</dbReference>
<comment type="caution">
    <text evidence="3">The sequence shown here is derived from an EMBL/GenBank/DDBJ whole genome shotgun (WGS) entry which is preliminary data.</text>
</comment>
<keyword evidence="1" id="KW-0378">Hydrolase</keyword>
<dbReference type="SUPFAM" id="SSF56317">
    <property type="entry name" value="Carbon-nitrogen hydrolase"/>
    <property type="match status" value="1"/>
</dbReference>
<dbReference type="PANTHER" id="PTHR43674">
    <property type="entry name" value="NITRILASE C965.09-RELATED"/>
    <property type="match status" value="1"/>
</dbReference>
<dbReference type="Gene3D" id="3.60.110.10">
    <property type="entry name" value="Carbon-nitrogen hydrolase"/>
    <property type="match status" value="1"/>
</dbReference>
<gene>
    <name evidence="3" type="ORF">J2S00_001461</name>
</gene>
<dbReference type="InterPro" id="IPR003010">
    <property type="entry name" value="C-N_Hydrolase"/>
</dbReference>
<evidence type="ECO:0000259" key="2">
    <source>
        <dbReference type="PROSITE" id="PS50263"/>
    </source>
</evidence>
<dbReference type="EMBL" id="JAUSUQ010000004">
    <property type="protein sequence ID" value="MDQ0338675.1"/>
    <property type="molecule type" value="Genomic_DNA"/>
</dbReference>
<reference evidence="3 4" key="1">
    <citation type="submission" date="2023-07" db="EMBL/GenBank/DDBJ databases">
        <title>Genomic Encyclopedia of Type Strains, Phase IV (KMG-IV): sequencing the most valuable type-strain genomes for metagenomic binning, comparative biology and taxonomic classification.</title>
        <authorList>
            <person name="Goeker M."/>
        </authorList>
    </citation>
    <scope>NUCLEOTIDE SEQUENCE [LARGE SCALE GENOMIC DNA]</scope>
    <source>
        <strain evidence="3 4">DSM 17740</strain>
    </source>
</reference>
<dbReference type="PROSITE" id="PS50263">
    <property type="entry name" value="CN_HYDROLASE"/>
    <property type="match status" value="1"/>
</dbReference>